<dbReference type="Proteomes" id="UP000707356">
    <property type="component" value="Unassembled WGS sequence"/>
</dbReference>
<protein>
    <recommendedName>
        <fullName evidence="2">Response regulatory domain-containing protein</fullName>
    </recommendedName>
</protein>
<feature type="domain" description="Response regulatory" evidence="2">
    <location>
        <begin position="7"/>
        <end position="122"/>
    </location>
</feature>
<dbReference type="EMBL" id="JAHHHV010000079">
    <property type="protein sequence ID" value="MBW4467724.1"/>
    <property type="molecule type" value="Genomic_DNA"/>
</dbReference>
<dbReference type="InterPro" id="IPR001789">
    <property type="entry name" value="Sig_transdc_resp-reg_receiver"/>
</dbReference>
<dbReference type="SUPFAM" id="SSF52172">
    <property type="entry name" value="CheY-like"/>
    <property type="match status" value="1"/>
</dbReference>
<dbReference type="GO" id="GO:0000160">
    <property type="term" value="P:phosphorelay signal transduction system"/>
    <property type="evidence" value="ECO:0007669"/>
    <property type="project" value="InterPro"/>
</dbReference>
<name>A0A951PFR5_9CYAN</name>
<dbReference type="Gene3D" id="3.40.50.2300">
    <property type="match status" value="1"/>
</dbReference>
<proteinExistence type="predicted"/>
<dbReference type="InterPro" id="IPR011006">
    <property type="entry name" value="CheY-like_superfamily"/>
</dbReference>
<gene>
    <name evidence="3" type="ORF">KME07_20040</name>
</gene>
<evidence type="ECO:0000259" key="2">
    <source>
        <dbReference type="PROSITE" id="PS50110"/>
    </source>
</evidence>
<reference evidence="3" key="1">
    <citation type="submission" date="2021-05" db="EMBL/GenBank/DDBJ databases">
        <authorList>
            <person name="Pietrasiak N."/>
            <person name="Ward R."/>
            <person name="Stajich J.E."/>
            <person name="Kurbessoian T."/>
        </authorList>
    </citation>
    <scope>NUCLEOTIDE SEQUENCE</scope>
    <source>
        <strain evidence="3">GSE-TBD4-15B</strain>
    </source>
</reference>
<comment type="caution">
    <text evidence="1">Lacks conserved residue(s) required for the propagation of feature annotation.</text>
</comment>
<dbReference type="AlphaFoldDB" id="A0A951PFR5"/>
<organism evidence="3 4">
    <name type="scientific">Pegethrix bostrychoides GSE-TBD4-15B</name>
    <dbReference type="NCBI Taxonomy" id="2839662"/>
    <lineage>
        <taxon>Bacteria</taxon>
        <taxon>Bacillati</taxon>
        <taxon>Cyanobacteriota</taxon>
        <taxon>Cyanophyceae</taxon>
        <taxon>Oculatellales</taxon>
        <taxon>Oculatellaceae</taxon>
        <taxon>Pegethrix</taxon>
    </lineage>
</organism>
<dbReference type="PROSITE" id="PS50110">
    <property type="entry name" value="RESPONSE_REGULATORY"/>
    <property type="match status" value="1"/>
</dbReference>
<evidence type="ECO:0000256" key="1">
    <source>
        <dbReference type="PROSITE-ProRule" id="PRU00169"/>
    </source>
</evidence>
<sequence length="135" mass="14981">MELLQNYVLIFDQGAEDLQVLESLLGHLRCPLVVTRSVEQAMAKAKQSPPYLLILSGAQPSWSQPLVHQFRSLADTCGITIVALTDVHAPSWLRQEDNPGVDGFLVKPLNRDILTSVVQSAWVRQSYCLANQQLA</sequence>
<accession>A0A951PFR5</accession>
<reference evidence="3" key="2">
    <citation type="journal article" date="2022" name="Microbiol. Resour. Announc.">
        <title>Metagenome Sequencing to Explore Phylogenomics of Terrestrial Cyanobacteria.</title>
        <authorList>
            <person name="Ward R.D."/>
            <person name="Stajich J.E."/>
            <person name="Johansen J.R."/>
            <person name="Huntemann M."/>
            <person name="Clum A."/>
            <person name="Foster B."/>
            <person name="Foster B."/>
            <person name="Roux S."/>
            <person name="Palaniappan K."/>
            <person name="Varghese N."/>
            <person name="Mukherjee S."/>
            <person name="Reddy T.B.K."/>
            <person name="Daum C."/>
            <person name="Copeland A."/>
            <person name="Chen I.A."/>
            <person name="Ivanova N.N."/>
            <person name="Kyrpides N.C."/>
            <person name="Shapiro N."/>
            <person name="Eloe-Fadrosh E.A."/>
            <person name="Pietrasiak N."/>
        </authorList>
    </citation>
    <scope>NUCLEOTIDE SEQUENCE</scope>
    <source>
        <strain evidence="3">GSE-TBD4-15B</strain>
    </source>
</reference>
<evidence type="ECO:0000313" key="3">
    <source>
        <dbReference type="EMBL" id="MBW4467724.1"/>
    </source>
</evidence>
<comment type="caution">
    <text evidence="3">The sequence shown here is derived from an EMBL/GenBank/DDBJ whole genome shotgun (WGS) entry which is preliminary data.</text>
</comment>
<evidence type="ECO:0000313" key="4">
    <source>
        <dbReference type="Proteomes" id="UP000707356"/>
    </source>
</evidence>